<dbReference type="Pfam" id="PF09493">
    <property type="entry name" value="DUF2389"/>
    <property type="match status" value="1"/>
</dbReference>
<gene>
    <name evidence="1" type="ORF">IPJ48_07820</name>
</gene>
<comment type="caution">
    <text evidence="1">The sequence shown here is derived from an EMBL/GenBank/DDBJ whole genome shotgun (WGS) entry which is preliminary data.</text>
</comment>
<protein>
    <submittedName>
        <fullName evidence="1">TIGR02450 family Trp-rich protein</fullName>
    </submittedName>
</protein>
<accession>A0A9D7F6G1</accession>
<dbReference type="NCBIfam" id="TIGR02450">
    <property type="entry name" value="TIGR02450 family Trp-rich protein"/>
    <property type="match status" value="1"/>
</dbReference>
<proteinExistence type="predicted"/>
<dbReference type="Proteomes" id="UP000886602">
    <property type="component" value="Unassembled WGS sequence"/>
</dbReference>
<evidence type="ECO:0000313" key="2">
    <source>
        <dbReference type="Proteomes" id="UP000886602"/>
    </source>
</evidence>
<dbReference type="InterPro" id="IPR012663">
    <property type="entry name" value="CHP02450_Tryp"/>
</dbReference>
<organism evidence="1 2">
    <name type="scientific">Candidatus Propionivibrio dominans</name>
    <dbReference type="NCBI Taxonomy" id="2954373"/>
    <lineage>
        <taxon>Bacteria</taxon>
        <taxon>Pseudomonadati</taxon>
        <taxon>Pseudomonadota</taxon>
        <taxon>Betaproteobacteria</taxon>
        <taxon>Rhodocyclales</taxon>
        <taxon>Rhodocyclaceae</taxon>
        <taxon>Propionivibrio</taxon>
    </lineage>
</organism>
<evidence type="ECO:0000313" key="1">
    <source>
        <dbReference type="EMBL" id="MBK7422995.1"/>
    </source>
</evidence>
<dbReference type="AlphaFoldDB" id="A0A9D7F6G1"/>
<reference evidence="1" key="1">
    <citation type="submission" date="2020-10" db="EMBL/GenBank/DDBJ databases">
        <title>Connecting structure to function with the recovery of over 1000 high-quality activated sludge metagenome-assembled genomes encoding full-length rRNA genes using long-read sequencing.</title>
        <authorList>
            <person name="Singleton C.M."/>
            <person name="Petriglieri F."/>
            <person name="Kristensen J.M."/>
            <person name="Kirkegaard R.H."/>
            <person name="Michaelsen T.Y."/>
            <person name="Andersen M.H."/>
            <person name="Karst S.M."/>
            <person name="Dueholm M.S."/>
            <person name="Nielsen P.H."/>
            <person name="Albertsen M."/>
        </authorList>
    </citation>
    <scope>NUCLEOTIDE SEQUENCE</scope>
    <source>
        <strain evidence="1">EsbW_18-Q3-R4-48_MAXAC.044</strain>
    </source>
</reference>
<name>A0A9D7F6G1_9RHOO</name>
<dbReference type="EMBL" id="JADJNC010000011">
    <property type="protein sequence ID" value="MBK7422995.1"/>
    <property type="molecule type" value="Genomic_DNA"/>
</dbReference>
<sequence length="78" mass="8992">MNPQSTRRLSPKKLLLSKWTAANPQSKEKHFLVTRVIGAEPHSAPIKSIELEAVLTRRVYTLPWRALNDSSQWLQGWQ</sequence>